<dbReference type="AlphaFoldDB" id="A0A3M6TTM9"/>
<evidence type="ECO:0000313" key="3">
    <source>
        <dbReference type="Proteomes" id="UP000275408"/>
    </source>
</evidence>
<dbReference type="PROSITE" id="PS50948">
    <property type="entry name" value="PAN"/>
    <property type="match status" value="1"/>
</dbReference>
<dbReference type="SUPFAM" id="SSF57414">
    <property type="entry name" value="Hairpin loop containing domain-like"/>
    <property type="match status" value="1"/>
</dbReference>
<name>A0A3M6TTM9_POCDA</name>
<keyword evidence="3" id="KW-1185">Reference proteome</keyword>
<dbReference type="Pfam" id="PF00024">
    <property type="entry name" value="PAN_1"/>
    <property type="match status" value="1"/>
</dbReference>
<proteinExistence type="predicted"/>
<comment type="caution">
    <text evidence="2">The sequence shown here is derived from an EMBL/GenBank/DDBJ whole genome shotgun (WGS) entry which is preliminary data.</text>
</comment>
<feature type="non-terminal residue" evidence="2">
    <location>
        <position position="1"/>
    </location>
</feature>
<dbReference type="InterPro" id="IPR003609">
    <property type="entry name" value="Pan_app"/>
</dbReference>
<protein>
    <recommendedName>
        <fullName evidence="1">Apple domain-containing protein</fullName>
    </recommendedName>
</protein>
<organism evidence="2 3">
    <name type="scientific">Pocillopora damicornis</name>
    <name type="common">Cauliflower coral</name>
    <name type="synonym">Millepora damicornis</name>
    <dbReference type="NCBI Taxonomy" id="46731"/>
    <lineage>
        <taxon>Eukaryota</taxon>
        <taxon>Metazoa</taxon>
        <taxon>Cnidaria</taxon>
        <taxon>Anthozoa</taxon>
        <taxon>Hexacorallia</taxon>
        <taxon>Scleractinia</taxon>
        <taxon>Astrocoeniina</taxon>
        <taxon>Pocilloporidae</taxon>
        <taxon>Pocillopora</taxon>
    </lineage>
</organism>
<feature type="domain" description="Apple" evidence="1">
    <location>
        <begin position="56"/>
        <end position="133"/>
    </location>
</feature>
<accession>A0A3M6TTM9</accession>
<dbReference type="Proteomes" id="UP000275408">
    <property type="component" value="Unassembled WGS sequence"/>
</dbReference>
<gene>
    <name evidence="2" type="ORF">pdam_00009198</name>
</gene>
<dbReference type="OrthoDB" id="5970459at2759"/>
<evidence type="ECO:0000259" key="1">
    <source>
        <dbReference type="PROSITE" id="PS50948"/>
    </source>
</evidence>
<sequence>SNVGQSHHLRKPRSLDLLQRKRATDRVQRISMNPKFWLVIAFFTSWIRARKVDGQCHTTEYSVKGMYLRGHTFKNVQVGLHESCYFKCTEEVTCQSYNFVIGQNICELNNRTKEARPKDFLPDKTRYYMRRLTNRVSLGSIPQLPAESCSEIIASEGGAVEYKKYWIHSDGKNGSIEAYCEGGWQKVNGKDPVCFGTKGNMYGSINITKTGHLRTMKLIHKNGSLHCNSETSPSFWGCTFASYGKKLSTIITDTGKNIVLPPVEDLEGFPASKLHGCSTKKHFYSLGETSHNSTVLVFRNLSSPLSVSRNQELQIWYGQDLKDCSERQNSGSACVDVYAWYA</sequence>
<reference evidence="2 3" key="1">
    <citation type="journal article" date="2018" name="Sci. Rep.">
        <title>Comparative analysis of the Pocillopora damicornis genome highlights role of immune system in coral evolution.</title>
        <authorList>
            <person name="Cunning R."/>
            <person name="Bay R.A."/>
            <person name="Gillette P."/>
            <person name="Baker A.C."/>
            <person name="Traylor-Knowles N."/>
        </authorList>
    </citation>
    <scope>NUCLEOTIDE SEQUENCE [LARGE SCALE GENOMIC DNA]</scope>
    <source>
        <strain evidence="2">RSMAS</strain>
        <tissue evidence="2">Whole animal</tissue>
    </source>
</reference>
<evidence type="ECO:0000313" key="2">
    <source>
        <dbReference type="EMBL" id="RMX44787.1"/>
    </source>
</evidence>
<dbReference type="EMBL" id="RCHS01002956">
    <property type="protein sequence ID" value="RMX44787.1"/>
    <property type="molecule type" value="Genomic_DNA"/>
</dbReference>
<feature type="non-terminal residue" evidence="2">
    <location>
        <position position="342"/>
    </location>
</feature>
<dbReference type="Gene3D" id="3.50.4.10">
    <property type="entry name" value="Hepatocyte Growth Factor"/>
    <property type="match status" value="1"/>
</dbReference>